<dbReference type="GO" id="GO:0016740">
    <property type="term" value="F:transferase activity"/>
    <property type="evidence" value="ECO:0007669"/>
    <property type="project" value="UniProtKB-KW"/>
</dbReference>
<dbReference type="CDD" id="cd04647">
    <property type="entry name" value="LbH_MAT_like"/>
    <property type="match status" value="1"/>
</dbReference>
<dbReference type="Proteomes" id="UP000181870">
    <property type="component" value="Unassembled WGS sequence"/>
</dbReference>
<evidence type="ECO:0000313" key="1">
    <source>
        <dbReference type="EMBL" id="SDH37512.1"/>
    </source>
</evidence>
<dbReference type="SUPFAM" id="SSF51161">
    <property type="entry name" value="Trimeric LpxA-like enzymes"/>
    <property type="match status" value="1"/>
</dbReference>
<keyword evidence="1" id="KW-0808">Transferase</keyword>
<sequence length="184" mass="19970">MLILRLTDLIHKTTRKAIDILRYCYFKVQMGHIGKGSYIKPGVRITGNPKRIFIGKKFKIWHNSVISVGKGKILFGDDGLIGVGSFVSAGNSQIIIGNGVAIAPHCNIIAYSHHYKENEAYVNCYKEGDIIIGNNVLIGAAVIILPNVNIGNNSVIAAGCVVNKDVPDNTMVGGIPMRVIRTIK</sequence>
<accession>A0A1G8BWF9</accession>
<dbReference type="InterPro" id="IPR001451">
    <property type="entry name" value="Hexapep"/>
</dbReference>
<name>A0A1G8BWF9_BACOV</name>
<dbReference type="AlphaFoldDB" id="A0A1G8BWF9"/>
<gene>
    <name evidence="1" type="ORF">SAMN05192582_10059</name>
</gene>
<organism evidence="1 2">
    <name type="scientific">Bacteroides ovatus</name>
    <dbReference type="NCBI Taxonomy" id="28116"/>
    <lineage>
        <taxon>Bacteria</taxon>
        <taxon>Pseudomonadati</taxon>
        <taxon>Bacteroidota</taxon>
        <taxon>Bacteroidia</taxon>
        <taxon>Bacteroidales</taxon>
        <taxon>Bacteroidaceae</taxon>
        <taxon>Bacteroides</taxon>
    </lineage>
</organism>
<dbReference type="EMBL" id="FNDO01000005">
    <property type="protein sequence ID" value="SDH37512.1"/>
    <property type="molecule type" value="Genomic_DNA"/>
</dbReference>
<dbReference type="PANTHER" id="PTHR23416">
    <property type="entry name" value="SIALIC ACID SYNTHASE-RELATED"/>
    <property type="match status" value="1"/>
</dbReference>
<dbReference type="Gene3D" id="2.160.10.10">
    <property type="entry name" value="Hexapeptide repeat proteins"/>
    <property type="match status" value="1"/>
</dbReference>
<dbReference type="Pfam" id="PF00132">
    <property type="entry name" value="Hexapep"/>
    <property type="match status" value="1"/>
</dbReference>
<dbReference type="InterPro" id="IPR011004">
    <property type="entry name" value="Trimer_LpxA-like_sf"/>
</dbReference>
<reference evidence="1 2" key="1">
    <citation type="submission" date="2016-10" db="EMBL/GenBank/DDBJ databases">
        <authorList>
            <person name="de Groot N.N."/>
        </authorList>
    </citation>
    <scope>NUCLEOTIDE SEQUENCE [LARGE SCALE GENOMIC DNA]</scope>
    <source>
        <strain evidence="1 2">NLAE-zl-C57</strain>
    </source>
</reference>
<dbReference type="InterPro" id="IPR051159">
    <property type="entry name" value="Hexapeptide_acetyltransf"/>
</dbReference>
<proteinExistence type="predicted"/>
<protein>
    <submittedName>
        <fullName evidence="1">Galactoside O-acetyltransferase</fullName>
    </submittedName>
</protein>
<evidence type="ECO:0000313" key="2">
    <source>
        <dbReference type="Proteomes" id="UP000181870"/>
    </source>
</evidence>